<dbReference type="InterPro" id="IPR022185">
    <property type="entry name" value="DUF3712"/>
</dbReference>
<name>A0A5M3ZBF6_ASPTE</name>
<dbReference type="PANTHER" id="PTHR35895">
    <property type="entry name" value="CHROMOSOME 16, WHOLE GENOME SHOTGUN SEQUENCE"/>
    <property type="match status" value="1"/>
</dbReference>
<dbReference type="EMBL" id="BLJY01000012">
    <property type="protein sequence ID" value="GFF20511.1"/>
    <property type="molecule type" value="Genomic_DNA"/>
</dbReference>
<comment type="caution">
    <text evidence="1">The sequence shown here is derived from an EMBL/GenBank/DDBJ whole genome shotgun (WGS) entry which is preliminary data.</text>
</comment>
<evidence type="ECO:0000313" key="1">
    <source>
        <dbReference type="EMBL" id="GFF20511.1"/>
    </source>
</evidence>
<gene>
    <name evidence="1" type="ORF">ATEIFO6365_0012026700</name>
</gene>
<dbReference type="GO" id="GO:0000329">
    <property type="term" value="C:fungal-type vacuole membrane"/>
    <property type="evidence" value="ECO:0007669"/>
    <property type="project" value="InterPro"/>
</dbReference>
<dbReference type="Pfam" id="PF12505">
    <property type="entry name" value="DUF3712"/>
    <property type="match status" value="1"/>
</dbReference>
<dbReference type="OrthoDB" id="10039566at2759"/>
<dbReference type="PANTHER" id="PTHR35895:SF1">
    <property type="entry name" value="LIPID-BINDING SERUM GLYCOPROTEIN C-TERMINAL DOMAIN-CONTAINING PROTEIN"/>
    <property type="match status" value="1"/>
</dbReference>
<evidence type="ECO:0000313" key="2">
    <source>
        <dbReference type="Proteomes" id="UP000452235"/>
    </source>
</evidence>
<accession>A0A5M3ZBF6</accession>
<proteinExistence type="predicted"/>
<sequence length="351" mass="38481">MFGKDSKPDIEQVSDGSDINVAAAPTKPTFFQRWKRHMKRWWWAYLIGFCCIVVVIVLPIIYVGMPRFASDYINKYDYDYDGLAITDPTPKSFRVKQSKSLNMGGGFTGSGHLSAFNATIKNANSDAQFAVFPVPQIDFDNGAEFNIDQELEISCVSCLSEMAAAAASNHEISVLVTGDPDLKYGALPTAHLDIHKTMKMQGYDVQEFVNSDGTFNVTNLNFTRTPGENGFNVNATVAVRNPTPFTVQMGEATFNLTIGDTDIGWIYLPNLTLQHNAHNVSGMAVLGDIDIDSLIHEGLWGDSGEGFTVNIGLHGNRVVNKGLEIPYYTAAIRAINATVAVNLMDYVSDVL</sequence>
<protein>
    <submittedName>
        <fullName evidence="1">Uncharacterized protein</fullName>
    </submittedName>
</protein>
<reference evidence="1 2" key="1">
    <citation type="submission" date="2020-01" db="EMBL/GenBank/DDBJ databases">
        <title>Aspergillus terreus IFO 6365 whole genome shotgun sequence.</title>
        <authorList>
            <person name="Kanamasa S."/>
            <person name="Takahashi H."/>
        </authorList>
    </citation>
    <scope>NUCLEOTIDE SEQUENCE [LARGE SCALE GENOMIC DNA]</scope>
    <source>
        <strain evidence="1 2">IFO 6365</strain>
    </source>
</reference>
<organism evidence="1 2">
    <name type="scientific">Aspergillus terreus</name>
    <dbReference type="NCBI Taxonomy" id="33178"/>
    <lineage>
        <taxon>Eukaryota</taxon>
        <taxon>Fungi</taxon>
        <taxon>Dikarya</taxon>
        <taxon>Ascomycota</taxon>
        <taxon>Pezizomycotina</taxon>
        <taxon>Eurotiomycetes</taxon>
        <taxon>Eurotiomycetidae</taxon>
        <taxon>Eurotiales</taxon>
        <taxon>Aspergillaceae</taxon>
        <taxon>Aspergillus</taxon>
        <taxon>Aspergillus subgen. Circumdati</taxon>
    </lineage>
</organism>
<dbReference type="InterPro" id="IPR046368">
    <property type="entry name" value="Tag1"/>
</dbReference>
<dbReference type="AlphaFoldDB" id="A0A5M3ZBF6"/>
<keyword evidence="2" id="KW-1185">Reference proteome</keyword>
<dbReference type="Proteomes" id="UP000452235">
    <property type="component" value="Unassembled WGS sequence"/>
</dbReference>
<dbReference type="VEuPathDB" id="FungiDB:ATEG_08293"/>